<sequence length="134" mass="15892">MKIDFATEAGYTYIADRDKHIAKSLIASKIRDNEIFILRDSSEVMGWMRYGYFWDNIPFMNLIWLDEPYRGKGYGKETVLYWEQLMRQQGYNTVMTSTQSDEGAQHFYRKLGYKDTGCLMQENEPMEILLTKKL</sequence>
<evidence type="ECO:0000259" key="1">
    <source>
        <dbReference type="PROSITE" id="PS51186"/>
    </source>
</evidence>
<keyword evidence="2" id="KW-0012">Acyltransferase</keyword>
<dbReference type="PROSITE" id="PS51186">
    <property type="entry name" value="GNAT"/>
    <property type="match status" value="1"/>
</dbReference>
<dbReference type="RefSeq" id="WP_251582036.1">
    <property type="nucleotide sequence ID" value="NZ_JBHTKX010000001.1"/>
</dbReference>
<evidence type="ECO:0000313" key="3">
    <source>
        <dbReference type="Proteomes" id="UP001597169"/>
    </source>
</evidence>
<feature type="domain" description="N-acetyltransferase" evidence="1">
    <location>
        <begin position="1"/>
        <end position="134"/>
    </location>
</feature>
<proteinExistence type="predicted"/>
<comment type="caution">
    <text evidence="2">The sequence shown here is derived from an EMBL/GenBank/DDBJ whole genome shotgun (WGS) entry which is preliminary data.</text>
</comment>
<dbReference type="Pfam" id="PF00583">
    <property type="entry name" value="Acetyltransf_1"/>
    <property type="match status" value="1"/>
</dbReference>
<reference evidence="3" key="1">
    <citation type="journal article" date="2019" name="Int. J. Syst. Evol. Microbiol.">
        <title>The Global Catalogue of Microorganisms (GCM) 10K type strain sequencing project: providing services to taxonomists for standard genome sequencing and annotation.</title>
        <authorList>
            <consortium name="The Broad Institute Genomics Platform"/>
            <consortium name="The Broad Institute Genome Sequencing Center for Infectious Disease"/>
            <person name="Wu L."/>
            <person name="Ma J."/>
        </authorList>
    </citation>
    <scope>NUCLEOTIDE SEQUENCE [LARGE SCALE GENOMIC DNA]</scope>
    <source>
        <strain evidence="3">CCUG 53519</strain>
    </source>
</reference>
<dbReference type="GO" id="GO:0016746">
    <property type="term" value="F:acyltransferase activity"/>
    <property type="evidence" value="ECO:0007669"/>
    <property type="project" value="UniProtKB-KW"/>
</dbReference>
<dbReference type="InterPro" id="IPR000182">
    <property type="entry name" value="GNAT_dom"/>
</dbReference>
<name>A0ABW3PZ83_9BACL</name>
<organism evidence="2 3">
    <name type="scientific">Paenibacillus provencensis</name>
    <dbReference type="NCBI Taxonomy" id="441151"/>
    <lineage>
        <taxon>Bacteria</taxon>
        <taxon>Bacillati</taxon>
        <taxon>Bacillota</taxon>
        <taxon>Bacilli</taxon>
        <taxon>Bacillales</taxon>
        <taxon>Paenibacillaceae</taxon>
        <taxon>Paenibacillus</taxon>
    </lineage>
</organism>
<dbReference type="EC" id="2.3.1.-" evidence="2"/>
<dbReference type="Proteomes" id="UP001597169">
    <property type="component" value="Unassembled WGS sequence"/>
</dbReference>
<gene>
    <name evidence="2" type="ORF">ACFQ3J_13045</name>
</gene>
<keyword evidence="2" id="KW-0808">Transferase</keyword>
<accession>A0ABW3PZ83</accession>
<dbReference type="InterPro" id="IPR052829">
    <property type="entry name" value="N-acetyltransferase_domain"/>
</dbReference>
<dbReference type="PANTHER" id="PTHR43259">
    <property type="entry name" value="SPT10P"/>
    <property type="match status" value="1"/>
</dbReference>
<evidence type="ECO:0000313" key="2">
    <source>
        <dbReference type="EMBL" id="MFD1129101.1"/>
    </source>
</evidence>
<protein>
    <submittedName>
        <fullName evidence="2">GNAT family N-acetyltransferase</fullName>
        <ecNumber evidence="2">2.3.1.-</ecNumber>
    </submittedName>
</protein>
<dbReference type="InterPro" id="IPR016181">
    <property type="entry name" value="Acyl_CoA_acyltransferase"/>
</dbReference>
<dbReference type="SUPFAM" id="SSF55729">
    <property type="entry name" value="Acyl-CoA N-acyltransferases (Nat)"/>
    <property type="match status" value="1"/>
</dbReference>
<dbReference type="EMBL" id="JBHTKX010000001">
    <property type="protein sequence ID" value="MFD1129101.1"/>
    <property type="molecule type" value="Genomic_DNA"/>
</dbReference>
<dbReference type="PANTHER" id="PTHR43259:SF1">
    <property type="entry name" value="N-ACETYLTRANSFERASE DOMAIN-CONTAINING PROTEIN"/>
    <property type="match status" value="1"/>
</dbReference>
<dbReference type="CDD" id="cd04301">
    <property type="entry name" value="NAT_SF"/>
    <property type="match status" value="1"/>
</dbReference>
<dbReference type="Gene3D" id="3.40.630.30">
    <property type="match status" value="1"/>
</dbReference>
<keyword evidence="3" id="KW-1185">Reference proteome</keyword>